<dbReference type="EMBL" id="FOMT01000001">
    <property type="protein sequence ID" value="SFD48808.1"/>
    <property type="molecule type" value="Genomic_DNA"/>
</dbReference>
<organism evidence="3 4">
    <name type="scientific">Paenibacillus catalpae</name>
    <dbReference type="NCBI Taxonomy" id="1045775"/>
    <lineage>
        <taxon>Bacteria</taxon>
        <taxon>Bacillati</taxon>
        <taxon>Bacillota</taxon>
        <taxon>Bacilli</taxon>
        <taxon>Bacillales</taxon>
        <taxon>Paenibacillaceae</taxon>
        <taxon>Paenibacillus</taxon>
    </lineage>
</organism>
<dbReference type="InterPro" id="IPR013783">
    <property type="entry name" value="Ig-like_fold"/>
</dbReference>
<dbReference type="OrthoDB" id="1095434at2"/>
<dbReference type="RefSeq" id="WP_091179916.1">
    <property type="nucleotide sequence ID" value="NZ_FOMT01000001.1"/>
</dbReference>
<dbReference type="Pfam" id="PF12905">
    <property type="entry name" value="Glyco_hydro_101"/>
    <property type="match status" value="1"/>
</dbReference>
<evidence type="ECO:0000313" key="3">
    <source>
        <dbReference type="EMBL" id="SFD48808.1"/>
    </source>
</evidence>
<keyword evidence="4" id="KW-1185">Reference proteome</keyword>
<dbReference type="Gene3D" id="2.60.120.870">
    <property type="match status" value="2"/>
</dbReference>
<dbReference type="Pfam" id="PF05345">
    <property type="entry name" value="He_PIG"/>
    <property type="match status" value="3"/>
</dbReference>
<protein>
    <submittedName>
        <fullName evidence="3">Endo-alpha-N-acetylgalactosaminidase</fullName>
    </submittedName>
</protein>
<name>A0A1I1SVN6_9BACL</name>
<accession>A0A1I1SVN6</accession>
<feature type="chain" id="PRO_5011617989" evidence="1">
    <location>
        <begin position="34"/>
        <end position="1967"/>
    </location>
</feature>
<dbReference type="InterPro" id="IPR013780">
    <property type="entry name" value="Glyco_hydro_b"/>
</dbReference>
<dbReference type="InterPro" id="IPR040633">
    <property type="entry name" value="Gal_mutarotas_3"/>
</dbReference>
<dbReference type="Gene3D" id="2.60.120.260">
    <property type="entry name" value="Galactose-binding domain-like"/>
    <property type="match status" value="2"/>
</dbReference>
<dbReference type="Pfam" id="PF17974">
    <property type="entry name" value="GalBD_like"/>
    <property type="match status" value="1"/>
</dbReference>
<dbReference type="InterPro" id="IPR015919">
    <property type="entry name" value="Cadherin-like_sf"/>
</dbReference>
<reference evidence="4" key="1">
    <citation type="submission" date="2016-10" db="EMBL/GenBank/DDBJ databases">
        <authorList>
            <person name="Varghese N."/>
            <person name="Submissions S."/>
        </authorList>
    </citation>
    <scope>NUCLEOTIDE SEQUENCE [LARGE SCALE GENOMIC DNA]</scope>
    <source>
        <strain evidence="4">CGMCC 1.10784</strain>
    </source>
</reference>
<dbReference type="STRING" id="1045775.SAMN05216378_0164"/>
<dbReference type="Gene3D" id="3.20.20.80">
    <property type="entry name" value="Glycosidases"/>
    <property type="match status" value="1"/>
</dbReference>
<dbReference type="Pfam" id="PF21466">
    <property type="entry name" value="GH101_dom-5"/>
    <property type="match status" value="1"/>
</dbReference>
<feature type="domain" description="WW" evidence="2">
    <location>
        <begin position="1229"/>
        <end position="1260"/>
    </location>
</feature>
<dbReference type="Pfam" id="PF18080">
    <property type="entry name" value="Gal_mutarotas_3"/>
    <property type="match status" value="1"/>
</dbReference>
<dbReference type="GO" id="GO:0033926">
    <property type="term" value="F:endo-alpha-N-acetylgalactosaminidase activity"/>
    <property type="evidence" value="ECO:0007669"/>
    <property type="project" value="InterPro"/>
</dbReference>
<dbReference type="Proteomes" id="UP000198855">
    <property type="component" value="Unassembled WGS sequence"/>
</dbReference>
<dbReference type="SUPFAM" id="SSF49313">
    <property type="entry name" value="Cadherin-like"/>
    <property type="match status" value="3"/>
</dbReference>
<dbReference type="Pfam" id="PF17451">
    <property type="entry name" value="Glyco_hyd_101C"/>
    <property type="match status" value="1"/>
</dbReference>
<evidence type="ECO:0000256" key="1">
    <source>
        <dbReference type="SAM" id="SignalP"/>
    </source>
</evidence>
<dbReference type="InterPro" id="IPR022409">
    <property type="entry name" value="PKD/Chitinase_dom"/>
</dbReference>
<dbReference type="SMART" id="SM00089">
    <property type="entry name" value="PKD"/>
    <property type="match status" value="2"/>
</dbReference>
<dbReference type="GO" id="GO:0016020">
    <property type="term" value="C:membrane"/>
    <property type="evidence" value="ECO:0007669"/>
    <property type="project" value="InterPro"/>
</dbReference>
<dbReference type="InterPro" id="IPR049314">
    <property type="entry name" value="GH101_dom-5"/>
</dbReference>
<evidence type="ECO:0000259" key="2">
    <source>
        <dbReference type="PROSITE" id="PS50020"/>
    </source>
</evidence>
<dbReference type="GO" id="GO:0005509">
    <property type="term" value="F:calcium ion binding"/>
    <property type="evidence" value="ECO:0007669"/>
    <property type="project" value="InterPro"/>
</dbReference>
<dbReference type="InterPro" id="IPR014718">
    <property type="entry name" value="GH-type_carb-bd"/>
</dbReference>
<feature type="signal peptide" evidence="1">
    <location>
        <begin position="1"/>
        <end position="33"/>
    </location>
</feature>
<keyword evidence="1" id="KW-0732">Signal</keyword>
<proteinExistence type="predicted"/>
<dbReference type="InterPro" id="IPR025706">
    <property type="entry name" value="Endoa_GalNAc"/>
</dbReference>
<dbReference type="InterPro" id="IPR035364">
    <property type="entry name" value="Beta_sandwich_GH101"/>
</dbReference>
<sequence length="1967" mass="212957">MRPFKKTLSMISAAALLFSSGLVPLAGSGIAQAAQLEQTYTNNFETGTEATLADNGAVQTDTAISGIASYSDMSGKFLAAQQTGNNVFYFSDMPDIADGTVEMKFGIDGGAAEQFCFASRIKDATHYSLICRDPNGWLWDGFNGSGEVWGSNANKAEVLVPGKIYTLKQKFSGDTYEIYLDGKQVYSSTTGNKLPTAAGKVGFRSYFGAKTLNIDSVKVTDPSNNVVYERSFDNEAAPVANIGTVTTSPTLSIKTPLPGFSGRIAKVVTTSGASQVVDSKSPLVRNGSYSAKLQVGSSFTNAGLLFRYQDDSNWSAVRTDSAGNWKLVGMNGGTNVSFDLTSTPQPLGTAPHQVEIDYHGDQYTLSIDGAELYSGTIPGLFTSYGRVGLSANAASLTTLLDDMQVDYAEEDMYTPPASTSYIRSYTDGVTGTWKNNSDGSAFSPAPVITDNKLVFNNFIGEIHDFNSLEVQDGYYTVKFTTSSSTGRVGFYFRYMGQNQPYAMIYYGGGKEWGWQTDASHYGVLTSNGPVLLPNTEYTVKIKYIGQSVKVFVNDQLAVSGSADFPVAAGKVGIRSWYDAKKITISKLSQEKYLPPVPPTPGPLAPITIASDKLSVELDNRFPAVRSYTWTGGEVTDTLQGQSDFLYKVRINGNDSFATVVSAEKTSNDTLTYKLNVPVVDDNTEATVGDVGMDVTFKATGGSVHMNTRINSEPEGYKVVTVEFPTQKLVTVSSSNPNAQGASTWVTGEWNQFYEEFYTNDAAFGQKLADQTAGSKGRTYGFVSDGKLAATILNDVVNQPAKVNMEIAEENGSSSKSLSMWNGYWNVRGDVIDDVKFPPKFDLSSEIVITPDKNGDGTADWKDAAIGYRDKWSQNLHPGADEINNYVSYIAMNFNSLTQAPFLRTLDNAKKLYNLYDGFGQLILEKGYQAEGHDDSHPDVAGHFGIRPGGLKDFNTLVDEGLKYNVKVGVHTNIDGQDPDAYYANKDEWSSTSSSYDWVDPTYGVDSAKVLSDGELERRYTQLKEEVPNLAMVYDDVYSGAGWHADQFAKIIQDKLGFWFATEFSGPMEQNVIWTHWGTDPYYPSQTDGSMIVRFMKNQYQDTFQAPSPKTSMLLRGMLQAGVGSWQGRTDMQDGIDLFYNNNLLTKYMQHFPIMNLTYDSAGMDQSVVFSNGVVASLDEYHTSPSNANLITGTASLKKDGKKIAVYDVLLNKAAGDTGSGQLDVQNQQAQLFLPWDPKNETKIYYWNPKGGSTTWEMPNSWSGLSSVEMYKLTDTGRVWDRTLSVVNGKVTIDNTTVGVPYVIYKSKAAEQASNIQQAGEWGFGGPVKDPGFDSGGFASWQKSSTTNAAASHVTLEHDYNMNSYVRISGTDDAALTQTVTGLTPGKTYTASVWADINNGTGTNRDALTPSTTNRKVSLQVANYGGPAVSNEIEASKVQNLEEPSKFKSTYFQRLEVDFTADESGQATLTLKADATTAASSKVWFDDVRLWENPGKTEFGSHYFYEDFENVSEGLGPFAFRANSGNQTHLAEKVSDKRRAEDPAVKQPMTYVIDGLFSLKSNEQDFINRTTSVQEIAATLPSTLKLLPNKTYKVGLKYEANKAGLYQISAKSRSGGPQYSVLLSEATGTGKSLIPGWTYPIIKSTGTADAELTFNTGDYSDYYITLETVRAPGAPQLTATDVVVVLDDFYVDDLDAANNAPVIGDISDISITEGETASFEVTAVDEDAEDTVTLTVVSDHLPTSATFDASTGLFQWANAAAGDYTVTVAATDGKATATKDVQVHVSKANHAPVLANIAPISVLEGETVSFTVLATDEDGDAISYSGIDLPEGATLDEESGVFEWANAAAGDYVVILQATDGVETAQIEANIQVEAAPSVNHAPVFVGLPDTYKVKKNGVVTITVKATDADEGDQLVLSVENLPEGATFDAATGEFSWVKVKTGATVTFVVSDGKVTTRHSVTIELGKK</sequence>
<dbReference type="InterPro" id="IPR040502">
    <property type="entry name" value="GH101_dom-6"/>
</dbReference>
<dbReference type="Gene3D" id="2.60.40.10">
    <property type="entry name" value="Immunoglobulins"/>
    <property type="match status" value="3"/>
</dbReference>
<dbReference type="InterPro" id="IPR001202">
    <property type="entry name" value="WW_dom"/>
</dbReference>
<dbReference type="Gene3D" id="2.60.120.560">
    <property type="entry name" value="Exo-inulinase, domain 1"/>
    <property type="match status" value="1"/>
</dbReference>
<dbReference type="PROSITE" id="PS50020">
    <property type="entry name" value="WW_DOMAIN_2"/>
    <property type="match status" value="1"/>
</dbReference>
<dbReference type="SMART" id="SM00736">
    <property type="entry name" value="CADG"/>
    <property type="match status" value="1"/>
</dbReference>
<dbReference type="Gene3D" id="2.60.40.1180">
    <property type="entry name" value="Golgi alpha-mannosidase II"/>
    <property type="match status" value="1"/>
</dbReference>
<gene>
    <name evidence="3" type="ORF">SAMN05216378_0164</name>
</gene>
<evidence type="ECO:0000313" key="4">
    <source>
        <dbReference type="Proteomes" id="UP000198855"/>
    </source>
</evidence>
<dbReference type="Gene3D" id="2.70.98.10">
    <property type="match status" value="1"/>
</dbReference>
<dbReference type="GO" id="GO:0030246">
    <property type="term" value="F:carbohydrate binding"/>
    <property type="evidence" value="ECO:0007669"/>
    <property type="project" value="InterPro"/>
</dbReference>
<dbReference type="InterPro" id="IPR006644">
    <property type="entry name" value="Cadg"/>
</dbReference>
<dbReference type="PROSITE" id="PS01159">
    <property type="entry name" value="WW_DOMAIN_1"/>
    <property type="match status" value="1"/>
</dbReference>